<evidence type="ECO:0000313" key="2">
    <source>
        <dbReference type="EMBL" id="KAG5643716.1"/>
    </source>
</evidence>
<proteinExistence type="predicted"/>
<dbReference type="AlphaFoldDB" id="A0A9P7G5X5"/>
<accession>A0A9P7G5X5</accession>
<protein>
    <submittedName>
        <fullName evidence="2">Uncharacterized protein</fullName>
    </submittedName>
</protein>
<gene>
    <name evidence="2" type="ORF">DXG03_009704</name>
</gene>
<evidence type="ECO:0000313" key="3">
    <source>
        <dbReference type="Proteomes" id="UP000775547"/>
    </source>
</evidence>
<sequence length="175" mass="18651">MPATNPKLTSQIKLQAGSNHTNPSDAEAVQKAVLEEIDLNDVNMVPLAMLTASTIQTTTSAHAAVEATNHIEDVVADFNFDFDMANFGLVDPQSGLATGIFLIGGGDPAFESLSFDDFLEGPLEVEVGSVEVDDDLFAEEEEEEEEEGDEDVMIEDEAPASFSVSRLFAPAPASN</sequence>
<reference evidence="2" key="1">
    <citation type="submission" date="2020-07" db="EMBL/GenBank/DDBJ databases">
        <authorList>
            <person name="Nieuwenhuis M."/>
            <person name="Van De Peppel L.J.J."/>
        </authorList>
    </citation>
    <scope>NUCLEOTIDE SEQUENCE</scope>
    <source>
        <strain evidence="2">AP01</strain>
        <tissue evidence="2">Mycelium</tissue>
    </source>
</reference>
<dbReference type="Proteomes" id="UP000775547">
    <property type="component" value="Unassembled WGS sequence"/>
</dbReference>
<keyword evidence="3" id="KW-1185">Reference proteome</keyword>
<evidence type="ECO:0000256" key="1">
    <source>
        <dbReference type="SAM" id="MobiDB-lite"/>
    </source>
</evidence>
<dbReference type="EMBL" id="JABCKV010000098">
    <property type="protein sequence ID" value="KAG5643716.1"/>
    <property type="molecule type" value="Genomic_DNA"/>
</dbReference>
<feature type="compositionally biased region" description="Acidic residues" evidence="1">
    <location>
        <begin position="138"/>
        <end position="158"/>
    </location>
</feature>
<organism evidence="2 3">
    <name type="scientific">Asterophora parasitica</name>
    <dbReference type="NCBI Taxonomy" id="117018"/>
    <lineage>
        <taxon>Eukaryota</taxon>
        <taxon>Fungi</taxon>
        <taxon>Dikarya</taxon>
        <taxon>Basidiomycota</taxon>
        <taxon>Agaricomycotina</taxon>
        <taxon>Agaricomycetes</taxon>
        <taxon>Agaricomycetidae</taxon>
        <taxon>Agaricales</taxon>
        <taxon>Tricholomatineae</taxon>
        <taxon>Lyophyllaceae</taxon>
        <taxon>Asterophora</taxon>
    </lineage>
</organism>
<comment type="caution">
    <text evidence="2">The sequence shown here is derived from an EMBL/GenBank/DDBJ whole genome shotgun (WGS) entry which is preliminary data.</text>
</comment>
<feature type="region of interest" description="Disordered" evidence="1">
    <location>
        <begin position="138"/>
        <end position="175"/>
    </location>
</feature>
<reference evidence="2" key="2">
    <citation type="submission" date="2021-10" db="EMBL/GenBank/DDBJ databases">
        <title>Phylogenomics reveals ancestral predisposition of the termite-cultivated fungus Termitomyces towards a domesticated lifestyle.</title>
        <authorList>
            <person name="Auxier B."/>
            <person name="Grum-Grzhimaylo A."/>
            <person name="Cardenas M.E."/>
            <person name="Lodge J.D."/>
            <person name="Laessoe T."/>
            <person name="Pedersen O."/>
            <person name="Smith M.E."/>
            <person name="Kuyper T.W."/>
            <person name="Franco-Molano E.A."/>
            <person name="Baroni T.J."/>
            <person name="Aanen D.K."/>
        </authorList>
    </citation>
    <scope>NUCLEOTIDE SEQUENCE</scope>
    <source>
        <strain evidence="2">AP01</strain>
        <tissue evidence="2">Mycelium</tissue>
    </source>
</reference>
<name>A0A9P7G5X5_9AGAR</name>